<accession>A0A1F7YYQ6</accession>
<sequence>MVKRTASFYDRVAPILLVVVIALAFAVGVLWQKVSDLGKGGTPTTPTVNNNAPVAPSGPTSGRLEAADAAELPKVTVDDHIRGSASADVTLIEYSDFECPFCGSFHPTAQQLKDEYGERMSWVYRHFPLDSIHPKARPAANASECVAELGGKDAFWKYADEVFGNQAVALADHSATAVKLGINKAAFDKCFSESRHEGVVEDDYQGGITAGVTGTPGNFIVNKKGEVWLVPGAVPYESLKQTIEEALSS</sequence>
<dbReference type="Pfam" id="PF13462">
    <property type="entry name" value="Thioredoxin_4"/>
    <property type="match status" value="1"/>
</dbReference>
<evidence type="ECO:0000256" key="6">
    <source>
        <dbReference type="SAM" id="Phobius"/>
    </source>
</evidence>
<evidence type="ECO:0000256" key="1">
    <source>
        <dbReference type="ARBA" id="ARBA00005791"/>
    </source>
</evidence>
<dbReference type="Proteomes" id="UP000178870">
    <property type="component" value="Unassembled WGS sequence"/>
</dbReference>
<dbReference type="AlphaFoldDB" id="A0A1F7YYQ6"/>
<keyword evidence="2" id="KW-0732">Signal</keyword>
<dbReference type="PANTHER" id="PTHR13887:SF14">
    <property type="entry name" value="DISULFIDE BOND FORMATION PROTEIN D"/>
    <property type="match status" value="1"/>
</dbReference>
<feature type="transmembrane region" description="Helical" evidence="6">
    <location>
        <begin position="12"/>
        <end position="31"/>
    </location>
</feature>
<dbReference type="InterPro" id="IPR036249">
    <property type="entry name" value="Thioredoxin-like_sf"/>
</dbReference>
<dbReference type="GO" id="GO:0016491">
    <property type="term" value="F:oxidoreductase activity"/>
    <property type="evidence" value="ECO:0007669"/>
    <property type="project" value="UniProtKB-KW"/>
</dbReference>
<dbReference type="InterPro" id="IPR012336">
    <property type="entry name" value="Thioredoxin-like_fold"/>
</dbReference>
<evidence type="ECO:0000259" key="7">
    <source>
        <dbReference type="PROSITE" id="PS51352"/>
    </source>
</evidence>
<evidence type="ECO:0000313" key="9">
    <source>
        <dbReference type="Proteomes" id="UP000178870"/>
    </source>
</evidence>
<dbReference type="PROSITE" id="PS51352">
    <property type="entry name" value="THIOREDOXIN_2"/>
    <property type="match status" value="1"/>
</dbReference>
<keyword evidence="6" id="KW-0812">Transmembrane</keyword>
<protein>
    <recommendedName>
        <fullName evidence="7">Thioredoxin domain-containing protein</fullName>
    </recommendedName>
</protein>
<keyword evidence="6" id="KW-1133">Transmembrane helix</keyword>
<dbReference type="Gene3D" id="3.40.30.10">
    <property type="entry name" value="Glutaredoxin"/>
    <property type="match status" value="1"/>
</dbReference>
<organism evidence="8 9">
    <name type="scientific">Candidatus Woesebacteria bacterium RIFCSPHIGHO2_01_FULL_44_21</name>
    <dbReference type="NCBI Taxonomy" id="1802503"/>
    <lineage>
        <taxon>Bacteria</taxon>
        <taxon>Candidatus Woeseibacteriota</taxon>
    </lineage>
</organism>
<evidence type="ECO:0000256" key="5">
    <source>
        <dbReference type="ARBA" id="ARBA00023284"/>
    </source>
</evidence>
<evidence type="ECO:0000313" key="8">
    <source>
        <dbReference type="EMBL" id="OGM32486.1"/>
    </source>
</evidence>
<reference evidence="8 9" key="1">
    <citation type="journal article" date="2016" name="Nat. Commun.">
        <title>Thousands of microbial genomes shed light on interconnected biogeochemical processes in an aquifer system.</title>
        <authorList>
            <person name="Anantharaman K."/>
            <person name="Brown C.T."/>
            <person name="Hug L.A."/>
            <person name="Sharon I."/>
            <person name="Castelle C.J."/>
            <person name="Probst A.J."/>
            <person name="Thomas B.C."/>
            <person name="Singh A."/>
            <person name="Wilkins M.J."/>
            <person name="Karaoz U."/>
            <person name="Brodie E.L."/>
            <person name="Williams K.H."/>
            <person name="Hubbard S.S."/>
            <person name="Banfield J.F."/>
        </authorList>
    </citation>
    <scope>NUCLEOTIDE SEQUENCE [LARGE SCALE GENOMIC DNA]</scope>
</reference>
<keyword evidence="5" id="KW-0676">Redox-active center</keyword>
<comment type="caution">
    <text evidence="8">The sequence shown here is derived from an EMBL/GenBank/DDBJ whole genome shotgun (WGS) entry which is preliminary data.</text>
</comment>
<evidence type="ECO:0000256" key="2">
    <source>
        <dbReference type="ARBA" id="ARBA00022729"/>
    </source>
</evidence>
<evidence type="ECO:0000256" key="3">
    <source>
        <dbReference type="ARBA" id="ARBA00023002"/>
    </source>
</evidence>
<dbReference type="InterPro" id="IPR013766">
    <property type="entry name" value="Thioredoxin_domain"/>
</dbReference>
<feature type="domain" description="Thioredoxin" evidence="7">
    <location>
        <begin position="46"/>
        <end position="248"/>
    </location>
</feature>
<gene>
    <name evidence="8" type="ORF">A2803_03380</name>
</gene>
<comment type="similarity">
    <text evidence="1">Belongs to the thioredoxin family. DsbA subfamily.</text>
</comment>
<proteinExistence type="inferred from homology"/>
<dbReference type="EMBL" id="MGGP01000014">
    <property type="protein sequence ID" value="OGM32486.1"/>
    <property type="molecule type" value="Genomic_DNA"/>
</dbReference>
<keyword evidence="4" id="KW-1015">Disulfide bond</keyword>
<keyword evidence="6" id="KW-0472">Membrane</keyword>
<dbReference type="PANTHER" id="PTHR13887">
    <property type="entry name" value="GLUTATHIONE S-TRANSFERASE KAPPA"/>
    <property type="match status" value="1"/>
</dbReference>
<name>A0A1F7YYQ6_9BACT</name>
<evidence type="ECO:0000256" key="4">
    <source>
        <dbReference type="ARBA" id="ARBA00023157"/>
    </source>
</evidence>
<keyword evidence="3" id="KW-0560">Oxidoreductase</keyword>
<dbReference type="SUPFAM" id="SSF52833">
    <property type="entry name" value="Thioredoxin-like"/>
    <property type="match status" value="1"/>
</dbReference>